<dbReference type="Pfam" id="PF04536">
    <property type="entry name" value="TPM_phosphatase"/>
    <property type="match status" value="1"/>
</dbReference>
<dbReference type="Gene3D" id="3.10.310.50">
    <property type="match status" value="1"/>
</dbReference>
<gene>
    <name evidence="2" type="ORF">MNBD_ACTINO02-729</name>
</gene>
<feature type="domain" description="TPM" evidence="1">
    <location>
        <begin position="44"/>
        <end position="158"/>
    </location>
</feature>
<protein>
    <recommendedName>
        <fullName evidence="1">TPM domain-containing protein</fullName>
    </recommendedName>
</protein>
<dbReference type="AlphaFoldDB" id="A0A3B0T3Z3"/>
<dbReference type="PANTHER" id="PTHR30373:SF2">
    <property type="entry name" value="UPF0603 PROTEIN YGCG"/>
    <property type="match status" value="1"/>
</dbReference>
<dbReference type="PANTHER" id="PTHR30373">
    <property type="entry name" value="UPF0603 PROTEIN YGCG"/>
    <property type="match status" value="1"/>
</dbReference>
<evidence type="ECO:0000259" key="1">
    <source>
        <dbReference type="Pfam" id="PF04536"/>
    </source>
</evidence>
<reference evidence="2" key="1">
    <citation type="submission" date="2018-06" db="EMBL/GenBank/DDBJ databases">
        <authorList>
            <person name="Zhirakovskaya E."/>
        </authorList>
    </citation>
    <scope>NUCLEOTIDE SEQUENCE</scope>
</reference>
<proteinExistence type="predicted"/>
<accession>A0A3B0T3Z3</accession>
<organism evidence="2">
    <name type="scientific">hydrothermal vent metagenome</name>
    <dbReference type="NCBI Taxonomy" id="652676"/>
    <lineage>
        <taxon>unclassified sequences</taxon>
        <taxon>metagenomes</taxon>
        <taxon>ecological metagenomes</taxon>
    </lineage>
</organism>
<dbReference type="EMBL" id="UOEK01000434">
    <property type="protein sequence ID" value="VAW08047.1"/>
    <property type="molecule type" value="Genomic_DNA"/>
</dbReference>
<name>A0A3B0T3Z3_9ZZZZ</name>
<dbReference type="InterPro" id="IPR007621">
    <property type="entry name" value="TPM_dom"/>
</dbReference>
<evidence type="ECO:0000313" key="2">
    <source>
        <dbReference type="EMBL" id="VAW08047.1"/>
    </source>
</evidence>
<sequence length="758" mass="79746">MKRTLASLIGILAVVIAGPVAAQTPSQTLDCGTYRQVTCTGPFTDQAGLVDNDARVTIALETLTADSGNQVAVVIVDDVSPESTKEFANNLAEAWGVGSAQRNDGIVIVVAVAQRETWVTTGSGVSINETSVSDASVSFFRNGDFDGGVLAMLSALRDELGVSSAGNAEPRFEPTPDTGPAGLPRSVLWTAVGLAAALVGVGTASAISTGRKQRRRVRKNQINVDLRTLEVTGAELPQLETYRIAAPPDAPTITTGTALDTLRTLGSGYVTADERVLHALWNTDLIEVVDTDRLLADTAIPLELAASGERAILEDSLNTQLAELQDAYQDPNDVWSVRRDSLLRLIASLRPHRVASDRKLFAANTITSTVDTPIGSVLLVRAGKRFLESGPVLMTDDDLVTSLGEVESAYAIASTKARTVRELRETLDESPARPGVAAALADIGAPVAQAQERFLRVRADLGKRGKRLEDDNLDLDAIAALLIMNNDERSIDDFTSTYAMLRDAGHDAPTSVEMALAGLRTPKEVERVRAQAAKLGIPVSIAAALLRRKDEGIRAYEGILDRMLTTDIPPDRATTIAGLLAISLEPAVAVANWQAARKALGDLGLTGSYADVAAAFGASDPRGPRAFALAYVAQRRALIDEGVEDADRFAPELAHAGTSGQTDTWTGQPIPRALGSFDPFTLFYYHWIATKGRRGSYGWEPIYADASWADSPSGGWTGWGGGGGFWSSGGGGGSSWGGGSFGGFGGGGGFSGGGGSGW</sequence>